<dbReference type="Gene3D" id="1.10.10.10">
    <property type="entry name" value="Winged helix-like DNA-binding domain superfamily/Winged helix DNA-binding domain"/>
    <property type="match status" value="1"/>
</dbReference>
<dbReference type="PANTHER" id="PTHR33164">
    <property type="entry name" value="TRANSCRIPTIONAL REGULATOR, MARR FAMILY"/>
    <property type="match status" value="1"/>
</dbReference>
<name>A0A6G4XE24_9ACTN</name>
<dbReference type="PRINTS" id="PR00598">
    <property type="entry name" value="HTHMARR"/>
</dbReference>
<comment type="caution">
    <text evidence="2">The sequence shown here is derived from an EMBL/GenBank/DDBJ whole genome shotgun (WGS) entry which is preliminary data.</text>
</comment>
<organism evidence="2 3">
    <name type="scientific">Streptomyces mesophilus</name>
    <dbReference type="NCBI Taxonomy" id="1775132"/>
    <lineage>
        <taxon>Bacteria</taxon>
        <taxon>Bacillati</taxon>
        <taxon>Actinomycetota</taxon>
        <taxon>Actinomycetes</taxon>
        <taxon>Kitasatosporales</taxon>
        <taxon>Streptomycetaceae</taxon>
        <taxon>Streptomyces</taxon>
    </lineage>
</organism>
<dbReference type="SUPFAM" id="SSF46785">
    <property type="entry name" value="Winged helix' DNA-binding domain"/>
    <property type="match status" value="1"/>
</dbReference>
<dbReference type="GO" id="GO:0006950">
    <property type="term" value="P:response to stress"/>
    <property type="evidence" value="ECO:0007669"/>
    <property type="project" value="TreeGrafter"/>
</dbReference>
<evidence type="ECO:0000259" key="1">
    <source>
        <dbReference type="PROSITE" id="PS50995"/>
    </source>
</evidence>
<dbReference type="PANTHER" id="PTHR33164:SF43">
    <property type="entry name" value="HTH-TYPE TRANSCRIPTIONAL REPRESSOR YETL"/>
    <property type="match status" value="1"/>
</dbReference>
<dbReference type="GO" id="GO:0003700">
    <property type="term" value="F:DNA-binding transcription factor activity"/>
    <property type="evidence" value="ECO:0007669"/>
    <property type="project" value="InterPro"/>
</dbReference>
<sequence>MAISDREVTAVDVGLRYLSLGYRLRKAVDDSMAAGGLSLARTKVLQVVERRGVIKQTALAQELGQAARSVTQSVEALEREGLVERAADPGDARSKLVRLTPAGVKALAAGTAAGERALREAFGAMGGEQLADLSRLLDSLQAGLPSTAGDR</sequence>
<dbReference type="InterPro" id="IPR039422">
    <property type="entry name" value="MarR/SlyA-like"/>
</dbReference>
<dbReference type="InterPro" id="IPR000835">
    <property type="entry name" value="HTH_MarR-typ"/>
</dbReference>
<dbReference type="EMBL" id="JAAKZW010000014">
    <property type="protein sequence ID" value="NGO75422.1"/>
    <property type="molecule type" value="Genomic_DNA"/>
</dbReference>
<evidence type="ECO:0000313" key="2">
    <source>
        <dbReference type="EMBL" id="NGO75422.1"/>
    </source>
</evidence>
<dbReference type="Proteomes" id="UP000481109">
    <property type="component" value="Unassembled WGS sequence"/>
</dbReference>
<protein>
    <submittedName>
        <fullName evidence="2">Winged helix-turn-helix transcriptional regulator</fullName>
    </submittedName>
</protein>
<dbReference type="InterPro" id="IPR036388">
    <property type="entry name" value="WH-like_DNA-bd_sf"/>
</dbReference>
<dbReference type="InterPro" id="IPR036390">
    <property type="entry name" value="WH_DNA-bd_sf"/>
</dbReference>
<feature type="domain" description="HTH marR-type" evidence="1">
    <location>
        <begin position="1"/>
        <end position="142"/>
    </location>
</feature>
<gene>
    <name evidence="2" type="ORF">G6045_06985</name>
</gene>
<dbReference type="RefSeq" id="WP_165330942.1">
    <property type="nucleotide sequence ID" value="NZ_JAAKZW010000014.1"/>
</dbReference>
<evidence type="ECO:0000313" key="3">
    <source>
        <dbReference type="Proteomes" id="UP000481109"/>
    </source>
</evidence>
<dbReference type="SMART" id="SM00347">
    <property type="entry name" value="HTH_MARR"/>
    <property type="match status" value="1"/>
</dbReference>
<dbReference type="PROSITE" id="PS50995">
    <property type="entry name" value="HTH_MARR_2"/>
    <property type="match status" value="1"/>
</dbReference>
<reference evidence="2 3" key="1">
    <citation type="submission" date="2020-02" db="EMBL/GenBank/DDBJ databases">
        <title>Whole-genome analyses of novel actinobacteria.</title>
        <authorList>
            <person name="Sahin N."/>
            <person name="Tokatli A."/>
        </authorList>
    </citation>
    <scope>NUCLEOTIDE SEQUENCE [LARGE SCALE GENOMIC DNA]</scope>
    <source>
        <strain evidence="2 3">YC504</strain>
    </source>
</reference>
<proteinExistence type="predicted"/>
<keyword evidence="3" id="KW-1185">Reference proteome</keyword>
<accession>A0A6G4XE24</accession>
<dbReference type="AlphaFoldDB" id="A0A6G4XE24"/>
<dbReference type="Pfam" id="PF01047">
    <property type="entry name" value="MarR"/>
    <property type="match status" value="1"/>
</dbReference>